<comment type="caution">
    <text evidence="3">The sequence shown here is derived from an EMBL/GenBank/DDBJ whole genome shotgun (WGS) entry which is preliminary data.</text>
</comment>
<evidence type="ECO:0000259" key="2">
    <source>
        <dbReference type="Pfam" id="PF00561"/>
    </source>
</evidence>
<dbReference type="Gene3D" id="3.40.50.1820">
    <property type="entry name" value="alpha/beta hydrolase"/>
    <property type="match status" value="1"/>
</dbReference>
<evidence type="ECO:0000313" key="4">
    <source>
        <dbReference type="Proteomes" id="UP000198615"/>
    </source>
</evidence>
<dbReference type="PANTHER" id="PTHR36837:SF2">
    <property type="entry name" value="POLY(3-HYDROXYALKANOATE) POLYMERASE SUBUNIT PHAC"/>
    <property type="match status" value="1"/>
</dbReference>
<keyword evidence="4" id="KW-1185">Reference proteome</keyword>
<dbReference type="Pfam" id="PF00561">
    <property type="entry name" value="Abhydrolase_1"/>
    <property type="match status" value="1"/>
</dbReference>
<gene>
    <name evidence="3" type="ORF">SAMN05660686_01089</name>
</gene>
<feature type="compositionally biased region" description="Polar residues" evidence="1">
    <location>
        <begin position="1"/>
        <end position="13"/>
    </location>
</feature>
<sequence length="436" mass="46706">MTATANGIGSSSRDAPRPGPRPLPLYLSAAATTWLSSYASSVAWKNGSLDWKPGLSETAASLKTQLDALEAARAAAAAGRNPSAAPDSFETAMEEEVRRRLDRFLSGIERYRHHPYRRAVAEPAVCWKDGATLLLDYGTVPGAAPGGIPILVVPSLVNRGYVLDLTEERSLLRDLAPRGYRPFLVEWGFPGEAERRFSLTDYVAGRLEAALEAVLTITGTRPALLGYCMGGLLALALAQRRPRDVAGLLLLATPFDFAADAPPIAAALPGAEPWMAGTIETLGWLPTDWIQALFFALDPLLVINKFLRFGQDSGDTPEALAFVALEDWLNDGVPLAAPVAREALFGWYGRNTPAIGDWRIAGQTVIPEQVTVPALAMIPARDRIVPPASARALADRLPNATRADVALGHIGMVVSAGAPRRAWTTLHTWLAETLPG</sequence>
<dbReference type="PANTHER" id="PTHR36837">
    <property type="entry name" value="POLY(3-HYDROXYALKANOATE) POLYMERASE SUBUNIT PHAC"/>
    <property type="match status" value="1"/>
</dbReference>
<dbReference type="Proteomes" id="UP000198615">
    <property type="component" value="Unassembled WGS sequence"/>
</dbReference>
<feature type="domain" description="AB hydrolase-1" evidence="2">
    <location>
        <begin position="149"/>
        <end position="412"/>
    </location>
</feature>
<reference evidence="3 4" key="1">
    <citation type="submission" date="2016-10" db="EMBL/GenBank/DDBJ databases">
        <authorList>
            <person name="Varghese N."/>
            <person name="Submissions S."/>
        </authorList>
    </citation>
    <scope>NUCLEOTIDE SEQUENCE [LARGE SCALE GENOMIC DNA]</scope>
    <source>
        <strain evidence="3 4">DSM 18839</strain>
    </source>
</reference>
<evidence type="ECO:0000313" key="3">
    <source>
        <dbReference type="EMBL" id="SDF38057.1"/>
    </source>
</evidence>
<dbReference type="SUPFAM" id="SSF53474">
    <property type="entry name" value="alpha/beta-Hydrolases"/>
    <property type="match status" value="1"/>
</dbReference>
<proteinExistence type="predicted"/>
<accession>A0A8G2EXV6</accession>
<name>A0A8G2EXV6_9PROT</name>
<feature type="region of interest" description="Disordered" evidence="1">
    <location>
        <begin position="1"/>
        <end position="20"/>
    </location>
</feature>
<dbReference type="EMBL" id="FNBW01000003">
    <property type="protein sequence ID" value="SDF38057.1"/>
    <property type="molecule type" value="Genomic_DNA"/>
</dbReference>
<dbReference type="InterPro" id="IPR029058">
    <property type="entry name" value="AB_hydrolase_fold"/>
</dbReference>
<protein>
    <submittedName>
        <fullName evidence="3">Polyhydroxyalkanoate synthase</fullName>
    </submittedName>
</protein>
<dbReference type="InterPro" id="IPR051321">
    <property type="entry name" value="PHA/PHB_synthase"/>
</dbReference>
<evidence type="ECO:0000256" key="1">
    <source>
        <dbReference type="SAM" id="MobiDB-lite"/>
    </source>
</evidence>
<dbReference type="OrthoDB" id="9767934at2"/>
<dbReference type="InterPro" id="IPR000073">
    <property type="entry name" value="AB_hydrolase_1"/>
</dbReference>
<dbReference type="AlphaFoldDB" id="A0A8G2EXV6"/>
<organism evidence="3 4">
    <name type="scientific">Thalassobaculum litoreum DSM 18839</name>
    <dbReference type="NCBI Taxonomy" id="1123362"/>
    <lineage>
        <taxon>Bacteria</taxon>
        <taxon>Pseudomonadati</taxon>
        <taxon>Pseudomonadota</taxon>
        <taxon>Alphaproteobacteria</taxon>
        <taxon>Rhodospirillales</taxon>
        <taxon>Thalassobaculaceae</taxon>
        <taxon>Thalassobaculum</taxon>
    </lineage>
</organism>